<dbReference type="InterPro" id="IPR011014">
    <property type="entry name" value="MscS_channel_TM-2"/>
</dbReference>
<gene>
    <name evidence="10" type="ORF">BBOH_0822</name>
</gene>
<dbReference type="AlphaFoldDB" id="A0A086ZHL5"/>
<dbReference type="OrthoDB" id="9775207at2"/>
<evidence type="ECO:0000313" key="11">
    <source>
        <dbReference type="Proteomes" id="UP000029096"/>
    </source>
</evidence>
<evidence type="ECO:0000259" key="8">
    <source>
        <dbReference type="Pfam" id="PF00924"/>
    </source>
</evidence>
<feature type="transmembrane region" description="Helical" evidence="7">
    <location>
        <begin position="15"/>
        <end position="33"/>
    </location>
</feature>
<feature type="domain" description="Mechanosensitive ion channel transmembrane helices 2/3" evidence="9">
    <location>
        <begin position="54"/>
        <end position="95"/>
    </location>
</feature>
<dbReference type="Proteomes" id="UP000029096">
    <property type="component" value="Unassembled WGS sequence"/>
</dbReference>
<feature type="transmembrane region" description="Helical" evidence="7">
    <location>
        <begin position="74"/>
        <end position="94"/>
    </location>
</feature>
<evidence type="ECO:0000256" key="7">
    <source>
        <dbReference type="SAM" id="Phobius"/>
    </source>
</evidence>
<keyword evidence="4 7" id="KW-0812">Transmembrane</keyword>
<accession>A0A086ZHL5</accession>
<dbReference type="SUPFAM" id="SSF82861">
    <property type="entry name" value="Mechanosensitive channel protein MscS (YggB), transmembrane region"/>
    <property type="match status" value="1"/>
</dbReference>
<evidence type="ECO:0000256" key="6">
    <source>
        <dbReference type="ARBA" id="ARBA00023136"/>
    </source>
</evidence>
<protein>
    <submittedName>
        <fullName evidence="10">Small-conductance mechanosensitive channel protein</fullName>
    </submittedName>
</protein>
<evidence type="ECO:0000256" key="3">
    <source>
        <dbReference type="ARBA" id="ARBA00022475"/>
    </source>
</evidence>
<keyword evidence="5 7" id="KW-1133">Transmembrane helix</keyword>
<reference evidence="10 11" key="1">
    <citation type="submission" date="2014-03" db="EMBL/GenBank/DDBJ databases">
        <title>Genomics of Bifidobacteria.</title>
        <authorList>
            <person name="Ventura M."/>
            <person name="Milani C."/>
            <person name="Lugli G.A."/>
        </authorList>
    </citation>
    <scope>NUCLEOTIDE SEQUENCE [LARGE SCALE GENOMIC DNA]</scope>
    <source>
        <strain evidence="10 11">DSM 22767</strain>
    </source>
</reference>
<evidence type="ECO:0000256" key="5">
    <source>
        <dbReference type="ARBA" id="ARBA00022989"/>
    </source>
</evidence>
<comment type="subcellular location">
    <subcellularLocation>
        <location evidence="1">Cell membrane</location>
        <topology evidence="1">Multi-pass membrane protein</topology>
    </subcellularLocation>
</comment>
<dbReference type="Gene3D" id="2.30.30.60">
    <property type="match status" value="1"/>
</dbReference>
<feature type="domain" description="Mechanosensitive ion channel MscS" evidence="8">
    <location>
        <begin position="96"/>
        <end position="158"/>
    </location>
</feature>
<proteinExistence type="inferred from homology"/>
<dbReference type="EMBL" id="JGYP01000002">
    <property type="protein sequence ID" value="KFI46015.1"/>
    <property type="molecule type" value="Genomic_DNA"/>
</dbReference>
<keyword evidence="6 7" id="KW-0472">Membrane</keyword>
<dbReference type="RefSeq" id="WP_033521432.1">
    <property type="nucleotide sequence ID" value="NZ_JDUS01000007.1"/>
</dbReference>
<comment type="similarity">
    <text evidence="2">Belongs to the MscS (TC 1.A.23) family.</text>
</comment>
<organism evidence="10 11">
    <name type="scientific">Bifidobacterium bohemicum DSM 22767</name>
    <dbReference type="NCBI Taxonomy" id="1437606"/>
    <lineage>
        <taxon>Bacteria</taxon>
        <taxon>Bacillati</taxon>
        <taxon>Actinomycetota</taxon>
        <taxon>Actinomycetes</taxon>
        <taxon>Bifidobacteriales</taxon>
        <taxon>Bifidobacteriaceae</taxon>
        <taxon>Bifidobacterium</taxon>
    </lineage>
</organism>
<evidence type="ECO:0000313" key="10">
    <source>
        <dbReference type="EMBL" id="KFI46015.1"/>
    </source>
</evidence>
<comment type="caution">
    <text evidence="10">The sequence shown here is derived from an EMBL/GenBank/DDBJ whole genome shotgun (WGS) entry which is preliminary data.</text>
</comment>
<dbReference type="InterPro" id="IPR010920">
    <property type="entry name" value="LSM_dom_sf"/>
</dbReference>
<dbReference type="InterPro" id="IPR045275">
    <property type="entry name" value="MscS_archaea/bacteria_type"/>
</dbReference>
<dbReference type="Gene3D" id="1.10.287.1260">
    <property type="match status" value="1"/>
</dbReference>
<dbReference type="InterPro" id="IPR049142">
    <property type="entry name" value="MS_channel_1st"/>
</dbReference>
<evidence type="ECO:0000259" key="9">
    <source>
        <dbReference type="Pfam" id="PF21088"/>
    </source>
</evidence>
<dbReference type="SUPFAM" id="SSF50182">
    <property type="entry name" value="Sm-like ribonucleoproteins"/>
    <property type="match status" value="1"/>
</dbReference>
<evidence type="ECO:0000256" key="4">
    <source>
        <dbReference type="ARBA" id="ARBA00022692"/>
    </source>
</evidence>
<evidence type="ECO:0000256" key="1">
    <source>
        <dbReference type="ARBA" id="ARBA00004651"/>
    </source>
</evidence>
<dbReference type="GO" id="GO:0008381">
    <property type="term" value="F:mechanosensitive monoatomic ion channel activity"/>
    <property type="evidence" value="ECO:0007669"/>
    <property type="project" value="InterPro"/>
</dbReference>
<dbReference type="PANTHER" id="PTHR30221">
    <property type="entry name" value="SMALL-CONDUCTANCE MECHANOSENSITIVE CHANNEL"/>
    <property type="match status" value="1"/>
</dbReference>
<evidence type="ECO:0000256" key="2">
    <source>
        <dbReference type="ARBA" id="ARBA00008017"/>
    </source>
</evidence>
<keyword evidence="3" id="KW-1003">Cell membrane</keyword>
<name>A0A086ZHL5_9BIFI</name>
<dbReference type="eggNOG" id="COG0668">
    <property type="taxonomic scope" value="Bacteria"/>
</dbReference>
<feature type="transmembrane region" description="Helical" evidence="7">
    <location>
        <begin position="45"/>
        <end position="68"/>
    </location>
</feature>
<dbReference type="Pfam" id="PF21088">
    <property type="entry name" value="MS_channel_1st"/>
    <property type="match status" value="1"/>
</dbReference>
<sequence length="251" mass="26869">MEFLLTWLKRNDYKLIFLAVTVLVAFIAAKIAAKTLRRLLDRSNIPNASIFVNLVLAAIWIIAAAMVLQPVFGINPTTIVTALGIGGLAISLGLKDTIANIVSGFGLMAGHVIQPGDYVSISGVTGIVKDITWRQTVVREANGNELIIPNSVLNTSQLERLDDLNTSCITVPFTIKPGTDLSKALEKLTQHATDATSGLALRKPSIRIRLISYAAATGTSAELLAFAKETTSPDTLRNTVVKSLAAEEFIA</sequence>
<dbReference type="InterPro" id="IPR023408">
    <property type="entry name" value="MscS_beta-dom_sf"/>
</dbReference>
<dbReference type="GO" id="GO:0005886">
    <property type="term" value="C:plasma membrane"/>
    <property type="evidence" value="ECO:0007669"/>
    <property type="project" value="UniProtKB-SubCell"/>
</dbReference>
<dbReference type="STRING" id="1437606.BBOH_0822"/>
<keyword evidence="11" id="KW-1185">Reference proteome</keyword>
<dbReference type="InterPro" id="IPR006685">
    <property type="entry name" value="MscS_channel_2nd"/>
</dbReference>
<dbReference type="PANTHER" id="PTHR30221:SF1">
    <property type="entry name" value="SMALL-CONDUCTANCE MECHANOSENSITIVE CHANNEL"/>
    <property type="match status" value="1"/>
</dbReference>
<dbReference type="Pfam" id="PF00924">
    <property type="entry name" value="MS_channel_2nd"/>
    <property type="match status" value="1"/>
</dbReference>